<comment type="subcellular location">
    <subcellularLocation>
        <location evidence="1">Endomembrane system</location>
        <topology evidence="1">Multi-pass membrane protein</topology>
    </subcellularLocation>
</comment>
<dbReference type="EMBL" id="NRRY01000001">
    <property type="protein sequence ID" value="MBK1617033.1"/>
    <property type="molecule type" value="Genomic_DNA"/>
</dbReference>
<dbReference type="InterPro" id="IPR020846">
    <property type="entry name" value="MFS_dom"/>
</dbReference>
<feature type="transmembrane region" description="Helical" evidence="6">
    <location>
        <begin position="365"/>
        <end position="387"/>
    </location>
</feature>
<organism evidence="8 9">
    <name type="scientific">Lamprobacter modestohalophilus</name>
    <dbReference type="NCBI Taxonomy" id="1064514"/>
    <lineage>
        <taxon>Bacteria</taxon>
        <taxon>Pseudomonadati</taxon>
        <taxon>Pseudomonadota</taxon>
        <taxon>Gammaproteobacteria</taxon>
        <taxon>Chromatiales</taxon>
        <taxon>Chromatiaceae</taxon>
        <taxon>Lamprobacter</taxon>
    </lineage>
</organism>
<name>A0A9X0W4W6_9GAMM</name>
<evidence type="ECO:0000256" key="4">
    <source>
        <dbReference type="ARBA" id="ARBA00022989"/>
    </source>
</evidence>
<evidence type="ECO:0000256" key="1">
    <source>
        <dbReference type="ARBA" id="ARBA00004127"/>
    </source>
</evidence>
<keyword evidence="4 6" id="KW-1133">Transmembrane helix</keyword>
<feature type="transmembrane region" description="Helical" evidence="6">
    <location>
        <begin position="109"/>
        <end position="127"/>
    </location>
</feature>
<feature type="transmembrane region" description="Helical" evidence="6">
    <location>
        <begin position="393"/>
        <end position="410"/>
    </location>
</feature>
<evidence type="ECO:0000313" key="8">
    <source>
        <dbReference type="EMBL" id="MBK1617033.1"/>
    </source>
</evidence>
<feature type="transmembrane region" description="Helical" evidence="6">
    <location>
        <begin position="240"/>
        <end position="261"/>
    </location>
</feature>
<evidence type="ECO:0000256" key="2">
    <source>
        <dbReference type="ARBA" id="ARBA00022448"/>
    </source>
</evidence>
<feature type="transmembrane region" description="Helical" evidence="6">
    <location>
        <begin position="84"/>
        <end position="103"/>
    </location>
</feature>
<keyword evidence="2" id="KW-0813">Transport</keyword>
<evidence type="ECO:0000256" key="5">
    <source>
        <dbReference type="ARBA" id="ARBA00023136"/>
    </source>
</evidence>
<dbReference type="InterPro" id="IPR036259">
    <property type="entry name" value="MFS_trans_sf"/>
</dbReference>
<gene>
    <name evidence="8" type="ORF">CKO42_00915</name>
</gene>
<dbReference type="RefSeq" id="WP_200236769.1">
    <property type="nucleotide sequence ID" value="NZ_NRRY01000001.1"/>
</dbReference>
<evidence type="ECO:0000256" key="6">
    <source>
        <dbReference type="SAM" id="Phobius"/>
    </source>
</evidence>
<feature type="transmembrane region" description="Helical" evidence="6">
    <location>
        <begin position="305"/>
        <end position="322"/>
    </location>
</feature>
<feature type="transmembrane region" description="Helical" evidence="6">
    <location>
        <begin position="21"/>
        <end position="40"/>
    </location>
</feature>
<protein>
    <submittedName>
        <fullName evidence="8">MFS transporter</fullName>
    </submittedName>
</protein>
<reference evidence="8 9" key="1">
    <citation type="journal article" date="2020" name="Microorganisms">
        <title>Osmotic Adaptation and Compatible Solute Biosynthesis of Phototrophic Bacteria as Revealed from Genome Analyses.</title>
        <authorList>
            <person name="Imhoff J.F."/>
            <person name="Rahn T."/>
            <person name="Kunzel S."/>
            <person name="Keller A."/>
            <person name="Neulinger S.C."/>
        </authorList>
    </citation>
    <scope>NUCLEOTIDE SEQUENCE [LARGE SCALE GENOMIC DNA]</scope>
    <source>
        <strain evidence="8 9">DSM 25653</strain>
    </source>
</reference>
<evidence type="ECO:0000259" key="7">
    <source>
        <dbReference type="PROSITE" id="PS50850"/>
    </source>
</evidence>
<feature type="transmembrane region" description="Helical" evidence="6">
    <location>
        <begin position="273"/>
        <end position="293"/>
    </location>
</feature>
<dbReference type="SUPFAM" id="SSF103473">
    <property type="entry name" value="MFS general substrate transporter"/>
    <property type="match status" value="1"/>
</dbReference>
<dbReference type="Proteomes" id="UP001138768">
    <property type="component" value="Unassembled WGS sequence"/>
</dbReference>
<keyword evidence="3 6" id="KW-0812">Transmembrane</keyword>
<keyword evidence="9" id="KW-1185">Reference proteome</keyword>
<dbReference type="PANTHER" id="PTHR23519:SF1">
    <property type="entry name" value="AUTOPHAGY-RELATED PROTEIN 22"/>
    <property type="match status" value="1"/>
</dbReference>
<dbReference type="AlphaFoldDB" id="A0A9X0W4W6"/>
<feature type="transmembrane region" description="Helical" evidence="6">
    <location>
        <begin position="147"/>
        <end position="168"/>
    </location>
</feature>
<accession>A0A9X0W4W6</accession>
<dbReference type="PROSITE" id="PS50850">
    <property type="entry name" value="MFS"/>
    <property type="match status" value="1"/>
</dbReference>
<dbReference type="InterPro" id="IPR050495">
    <property type="entry name" value="ATG22/LtaA_families"/>
</dbReference>
<feature type="domain" description="Major facilitator superfamily (MFS) profile" evidence="7">
    <location>
        <begin position="10"/>
        <end position="417"/>
    </location>
</feature>
<feature type="transmembrane region" description="Helical" evidence="6">
    <location>
        <begin position="328"/>
        <end position="353"/>
    </location>
</feature>
<sequence>MPAPSNRRSLLAWAIYDWANSAFATVVIAGFFPVFFSQFWASELPDTKSTQWLGYASSAASLMLVLSAPILGALADQLGAKKRFLLGFTLLGLLATGGLYWVGAGQWQMALLLYLAGLLGFFGSNIFNDALITDVAAPRDYERASSLAYALGYLGGGLLFACFVLMVLMPERFGLADEAAAVRLSFLGVALWWAVFTLPLLLLVPESRGLGRRRFRAAVQGAFGELALTFREIRKLPNTFLFLLAYWFYIDGVDTVVFMAVKYGLDLGFPSSSLMVALLITQFVGFPAALVFGRLGVRFGPKPSILLAIGIYVLVIAAASQMSRVEHFYALAIAIGLVQGGIQALSRALFASLIPAGQTAERFGFYNMVGKFAAVLGPFLVGTTAAVGGDPRLALLPILLLFLIGAVLLWRVDVSAGRAAVSALAGADHRA</sequence>
<dbReference type="InterPro" id="IPR024671">
    <property type="entry name" value="Atg22-like"/>
</dbReference>
<dbReference type="PANTHER" id="PTHR23519">
    <property type="entry name" value="AUTOPHAGY-RELATED PROTEIN 22"/>
    <property type="match status" value="1"/>
</dbReference>
<evidence type="ECO:0000313" key="9">
    <source>
        <dbReference type="Proteomes" id="UP001138768"/>
    </source>
</evidence>
<comment type="caution">
    <text evidence="8">The sequence shown here is derived from an EMBL/GenBank/DDBJ whole genome shotgun (WGS) entry which is preliminary data.</text>
</comment>
<feature type="transmembrane region" description="Helical" evidence="6">
    <location>
        <begin position="180"/>
        <end position="204"/>
    </location>
</feature>
<dbReference type="GO" id="GO:0022857">
    <property type="term" value="F:transmembrane transporter activity"/>
    <property type="evidence" value="ECO:0007669"/>
    <property type="project" value="InterPro"/>
</dbReference>
<dbReference type="Gene3D" id="1.20.1250.20">
    <property type="entry name" value="MFS general substrate transporter like domains"/>
    <property type="match status" value="1"/>
</dbReference>
<proteinExistence type="predicted"/>
<evidence type="ECO:0000256" key="3">
    <source>
        <dbReference type="ARBA" id="ARBA00022692"/>
    </source>
</evidence>
<dbReference type="Pfam" id="PF11700">
    <property type="entry name" value="ATG22"/>
    <property type="match status" value="1"/>
</dbReference>
<feature type="transmembrane region" description="Helical" evidence="6">
    <location>
        <begin position="52"/>
        <end position="72"/>
    </location>
</feature>
<dbReference type="GO" id="GO:0012505">
    <property type="term" value="C:endomembrane system"/>
    <property type="evidence" value="ECO:0007669"/>
    <property type="project" value="UniProtKB-SubCell"/>
</dbReference>
<keyword evidence="5 6" id="KW-0472">Membrane</keyword>